<evidence type="ECO:0000256" key="6">
    <source>
        <dbReference type="ARBA" id="ARBA00022833"/>
    </source>
</evidence>
<feature type="compositionally biased region" description="Basic and acidic residues" evidence="9">
    <location>
        <begin position="275"/>
        <end position="284"/>
    </location>
</feature>
<evidence type="ECO:0000256" key="1">
    <source>
        <dbReference type="ARBA" id="ARBA00022670"/>
    </source>
</evidence>
<evidence type="ECO:0000256" key="3">
    <source>
        <dbReference type="ARBA" id="ARBA00022729"/>
    </source>
</evidence>
<reference evidence="10 11" key="1">
    <citation type="submission" date="2016-03" db="EMBL/GenBank/DDBJ databases">
        <title>Complete genome sequence of Shewanella psychrophila WP2, a deep sea bacterium isolated from west Pacific sediment.</title>
        <authorList>
            <person name="Xu G."/>
            <person name="Jian H."/>
        </authorList>
    </citation>
    <scope>NUCLEOTIDE SEQUENCE [LARGE SCALE GENOMIC DNA]</scope>
    <source>
        <strain evidence="10 11">WP2</strain>
    </source>
</reference>
<feature type="disulfide bond" evidence="8">
    <location>
        <begin position="61"/>
        <end position="292"/>
    </location>
</feature>
<protein>
    <submittedName>
        <fullName evidence="10">Murein endopeptidase</fullName>
        <ecNumber evidence="10">3.4.24.-</ecNumber>
    </submittedName>
</protein>
<dbReference type="AlphaFoldDB" id="A0A1S6HRL0"/>
<evidence type="ECO:0000256" key="9">
    <source>
        <dbReference type="SAM" id="MobiDB-lite"/>
    </source>
</evidence>
<dbReference type="KEGG" id="spsw:Sps_03008"/>
<dbReference type="Proteomes" id="UP000189545">
    <property type="component" value="Chromosome"/>
</dbReference>
<name>A0A1S6HRL0_9GAMM</name>
<dbReference type="GO" id="GO:0004252">
    <property type="term" value="F:serine-type endopeptidase activity"/>
    <property type="evidence" value="ECO:0007669"/>
    <property type="project" value="InterPro"/>
</dbReference>
<keyword evidence="1" id="KW-0645">Protease</keyword>
<keyword evidence="4" id="KW-0574">Periplasm</keyword>
<evidence type="ECO:0000256" key="7">
    <source>
        <dbReference type="ARBA" id="ARBA00023049"/>
    </source>
</evidence>
<keyword evidence="7" id="KW-0482">Metalloprotease</keyword>
<dbReference type="SUPFAM" id="SSF55166">
    <property type="entry name" value="Hedgehog/DD-peptidase"/>
    <property type="match status" value="1"/>
</dbReference>
<dbReference type="Pfam" id="PF03411">
    <property type="entry name" value="Peptidase_M74"/>
    <property type="match status" value="1"/>
</dbReference>
<dbReference type="InterPro" id="IPR009045">
    <property type="entry name" value="Zn_M74/Hedgehog-like"/>
</dbReference>
<dbReference type="GO" id="GO:0008237">
    <property type="term" value="F:metallopeptidase activity"/>
    <property type="evidence" value="ECO:0007669"/>
    <property type="project" value="UniProtKB-KW"/>
</dbReference>
<dbReference type="OrthoDB" id="1467367at2"/>
<dbReference type="EMBL" id="CP014782">
    <property type="protein sequence ID" value="AQS38155.1"/>
    <property type="molecule type" value="Genomic_DNA"/>
</dbReference>
<feature type="region of interest" description="Disordered" evidence="9">
    <location>
        <begin position="270"/>
        <end position="297"/>
    </location>
</feature>
<keyword evidence="5 10" id="KW-0378">Hydrolase</keyword>
<gene>
    <name evidence="10" type="ORF">Sps_03008</name>
</gene>
<dbReference type="GO" id="GO:0046872">
    <property type="term" value="F:metal ion binding"/>
    <property type="evidence" value="ECO:0007669"/>
    <property type="project" value="UniProtKB-KW"/>
</dbReference>
<dbReference type="Gene3D" id="3.30.1380.10">
    <property type="match status" value="1"/>
</dbReference>
<keyword evidence="3" id="KW-0732">Signal</keyword>
<dbReference type="EC" id="3.4.24.-" evidence="10"/>
<dbReference type="PIRSF" id="PIRSF018455">
    <property type="entry name" value="MepA"/>
    <property type="match status" value="1"/>
</dbReference>
<keyword evidence="8" id="KW-1015">Disulfide bond</keyword>
<accession>A0A1S6HRL0</accession>
<evidence type="ECO:0000313" key="11">
    <source>
        <dbReference type="Proteomes" id="UP000189545"/>
    </source>
</evidence>
<sequence length="297" mass="33339">MNKGWLILFQLLPLFVPLQAIANVWSEMKTPYPVTNDQPDGEVPFVTKIGSLAIGSYANGCLAGADTLPLEGKGYQVIRTSRNRYYGHPELISFVQEFAKQLNQSEGDDLLIGDISMPRGGNFVSGHASHQIGLDVDIWFRQAAKLQTLEQRESPEELSLVDTNSFEVNDNWQALHGKMIRLAAENPQVARVFVNPAIKQKLCEQAQGDIDSSHHWLSKVRPWWGHKIHMHVRLSCPDGDKLCQNQNPPKSGTGCGDLSWWKQQILQLKKSAQTSKDKKKEPKPVKVKPKQCAQLLQ</sequence>
<organism evidence="10 11">
    <name type="scientific">Shewanella psychrophila</name>
    <dbReference type="NCBI Taxonomy" id="225848"/>
    <lineage>
        <taxon>Bacteria</taxon>
        <taxon>Pseudomonadati</taxon>
        <taxon>Pseudomonadota</taxon>
        <taxon>Gammaproteobacteria</taxon>
        <taxon>Alteromonadales</taxon>
        <taxon>Shewanellaceae</taxon>
        <taxon>Shewanella</taxon>
    </lineage>
</organism>
<evidence type="ECO:0000256" key="2">
    <source>
        <dbReference type="ARBA" id="ARBA00022723"/>
    </source>
</evidence>
<dbReference type="InterPro" id="IPR005073">
    <property type="entry name" value="Peptidase_M74"/>
</dbReference>
<dbReference type="NCBIfam" id="NF006947">
    <property type="entry name" value="PRK09429.1"/>
    <property type="match status" value="1"/>
</dbReference>
<evidence type="ECO:0000256" key="8">
    <source>
        <dbReference type="PIRSR" id="PIRSR018455-2"/>
    </source>
</evidence>
<evidence type="ECO:0000313" key="10">
    <source>
        <dbReference type="EMBL" id="AQS38155.1"/>
    </source>
</evidence>
<feature type="disulfide bond" evidence="8">
    <location>
        <begin position="236"/>
        <end position="243"/>
    </location>
</feature>
<dbReference type="GO" id="GO:0006508">
    <property type="term" value="P:proteolysis"/>
    <property type="evidence" value="ECO:0007669"/>
    <property type="project" value="UniProtKB-KW"/>
</dbReference>
<dbReference type="RefSeq" id="WP_077753237.1">
    <property type="nucleotide sequence ID" value="NZ_CP014782.1"/>
</dbReference>
<dbReference type="STRING" id="225848.Sps_03008"/>
<keyword evidence="6" id="KW-0862">Zinc</keyword>
<evidence type="ECO:0000256" key="4">
    <source>
        <dbReference type="ARBA" id="ARBA00022764"/>
    </source>
</evidence>
<evidence type="ECO:0000256" key="5">
    <source>
        <dbReference type="ARBA" id="ARBA00022801"/>
    </source>
</evidence>
<keyword evidence="11" id="KW-1185">Reference proteome</keyword>
<dbReference type="GO" id="GO:0030288">
    <property type="term" value="C:outer membrane-bounded periplasmic space"/>
    <property type="evidence" value="ECO:0007669"/>
    <property type="project" value="InterPro"/>
</dbReference>
<feature type="disulfide bond" evidence="8">
    <location>
        <begin position="203"/>
        <end position="255"/>
    </location>
</feature>
<keyword evidence="2" id="KW-0479">Metal-binding</keyword>
<proteinExistence type="predicted"/>